<proteinExistence type="inferred from homology"/>
<dbReference type="InterPro" id="IPR000425">
    <property type="entry name" value="MIP"/>
</dbReference>
<dbReference type="PANTHER" id="PTHR45724:SF13">
    <property type="entry name" value="AQUAPORIN NIP1-1-RELATED"/>
    <property type="match status" value="1"/>
</dbReference>
<dbReference type="EMBL" id="AP018827">
    <property type="protein sequence ID" value="BBF80328.1"/>
    <property type="molecule type" value="Genomic_DNA"/>
</dbReference>
<feature type="transmembrane region" description="Helical" evidence="7">
    <location>
        <begin position="196"/>
        <end position="216"/>
    </location>
</feature>
<keyword evidence="3 6" id="KW-0812">Transmembrane</keyword>
<dbReference type="InterPro" id="IPR034294">
    <property type="entry name" value="Aquaporin_transptr"/>
</dbReference>
<keyword evidence="4 7" id="KW-1133">Transmembrane helix</keyword>
<accession>A0A3G9G7P0</accession>
<dbReference type="PRINTS" id="PR00783">
    <property type="entry name" value="MINTRINSICP"/>
</dbReference>
<evidence type="ECO:0000256" key="2">
    <source>
        <dbReference type="ARBA" id="ARBA00022448"/>
    </source>
</evidence>
<dbReference type="Gene3D" id="1.20.1080.10">
    <property type="entry name" value="Glycerol uptake facilitator protein"/>
    <property type="match status" value="1"/>
</dbReference>
<evidence type="ECO:0000313" key="9">
    <source>
        <dbReference type="Proteomes" id="UP000278756"/>
    </source>
</evidence>
<reference evidence="9" key="1">
    <citation type="journal article" date="2017" name="Biotechnol. Biofuels">
        <title>Evaluation of environmental bacterial communities as a factor affecting the growth of duckweed Lemna minor.</title>
        <authorList>
            <person name="Ishizawa H."/>
            <person name="Kuroda M."/>
            <person name="Morikawa M."/>
            <person name="Ike M."/>
        </authorList>
    </citation>
    <scope>NUCLEOTIDE SEQUENCE [LARGE SCALE GENOMIC DNA]</scope>
    <source>
        <strain evidence="9">M6</strain>
    </source>
</reference>
<keyword evidence="2 6" id="KW-0813">Transport</keyword>
<organism evidence="8 9">
    <name type="scientific">Asticcacaulis excentricus</name>
    <dbReference type="NCBI Taxonomy" id="78587"/>
    <lineage>
        <taxon>Bacteria</taxon>
        <taxon>Pseudomonadati</taxon>
        <taxon>Pseudomonadota</taxon>
        <taxon>Alphaproteobacteria</taxon>
        <taxon>Caulobacterales</taxon>
        <taxon>Caulobacteraceae</taxon>
        <taxon>Asticcacaulis</taxon>
    </lineage>
</organism>
<dbReference type="AlphaFoldDB" id="A0A3G9G7P0"/>
<keyword evidence="5 7" id="KW-0472">Membrane</keyword>
<feature type="transmembrane region" description="Helical" evidence="7">
    <location>
        <begin position="12"/>
        <end position="32"/>
    </location>
</feature>
<feature type="transmembrane region" description="Helical" evidence="7">
    <location>
        <begin position="156"/>
        <end position="176"/>
    </location>
</feature>
<evidence type="ECO:0000256" key="4">
    <source>
        <dbReference type="ARBA" id="ARBA00022989"/>
    </source>
</evidence>
<dbReference type="GO" id="GO:0015267">
    <property type="term" value="F:channel activity"/>
    <property type="evidence" value="ECO:0007669"/>
    <property type="project" value="InterPro"/>
</dbReference>
<dbReference type="PANTHER" id="PTHR45724">
    <property type="entry name" value="AQUAPORIN NIP2-1"/>
    <property type="match status" value="1"/>
</dbReference>
<feature type="transmembrane region" description="Helical" evidence="7">
    <location>
        <begin position="124"/>
        <end position="144"/>
    </location>
</feature>
<name>A0A3G9G7P0_9CAUL</name>
<dbReference type="OrthoDB" id="9807293at2"/>
<evidence type="ECO:0000256" key="7">
    <source>
        <dbReference type="SAM" id="Phobius"/>
    </source>
</evidence>
<gene>
    <name evidence="8" type="ORF">EM6_0908</name>
</gene>
<dbReference type="GO" id="GO:0016020">
    <property type="term" value="C:membrane"/>
    <property type="evidence" value="ECO:0007669"/>
    <property type="project" value="UniProtKB-SubCell"/>
</dbReference>
<feature type="transmembrane region" description="Helical" evidence="7">
    <location>
        <begin position="38"/>
        <end position="62"/>
    </location>
</feature>
<dbReference type="InterPro" id="IPR023271">
    <property type="entry name" value="Aquaporin-like"/>
</dbReference>
<evidence type="ECO:0000256" key="3">
    <source>
        <dbReference type="ARBA" id="ARBA00022692"/>
    </source>
</evidence>
<evidence type="ECO:0000313" key="8">
    <source>
        <dbReference type="EMBL" id="BBF80328.1"/>
    </source>
</evidence>
<comment type="subcellular location">
    <subcellularLocation>
        <location evidence="1">Membrane</location>
        <topology evidence="1">Multi-pass membrane protein</topology>
    </subcellularLocation>
</comment>
<dbReference type="SUPFAM" id="SSF81338">
    <property type="entry name" value="Aquaporin-like"/>
    <property type="match status" value="1"/>
</dbReference>
<dbReference type="Pfam" id="PF00230">
    <property type="entry name" value="MIP"/>
    <property type="match status" value="1"/>
</dbReference>
<evidence type="ECO:0000256" key="6">
    <source>
        <dbReference type="RuleBase" id="RU000477"/>
    </source>
</evidence>
<reference evidence="9" key="2">
    <citation type="journal article" date="2017" name="Plant Physiol. Biochem.">
        <title>Differential oxidative and antioxidative response of duckweed Lemna minor toward plant growth promoting/inhibiting bacteria.</title>
        <authorList>
            <person name="Ishizawa H."/>
            <person name="Kuroda M."/>
            <person name="Morikawa M."/>
            <person name="Ike M."/>
        </authorList>
    </citation>
    <scope>NUCLEOTIDE SEQUENCE [LARGE SCALE GENOMIC DNA]</scope>
    <source>
        <strain evidence="9">M6</strain>
    </source>
</reference>
<dbReference type="Proteomes" id="UP000278756">
    <property type="component" value="Chromosome 1"/>
</dbReference>
<protein>
    <submittedName>
        <fullName evidence="8">Aquaporin Z</fullName>
    </submittedName>
</protein>
<comment type="similarity">
    <text evidence="6">Belongs to the MIP/aquaporin (TC 1.A.8) family.</text>
</comment>
<evidence type="ECO:0000256" key="5">
    <source>
        <dbReference type="ARBA" id="ARBA00023136"/>
    </source>
</evidence>
<evidence type="ECO:0000256" key="1">
    <source>
        <dbReference type="ARBA" id="ARBA00004141"/>
    </source>
</evidence>
<sequence>MEMALRKLAAEALGTAWLLAIVVGSGIMGQTLSGGNTALALMANAVATGAGLIILITLFGPLSGAHFNPLVTLTFMMRGDIKPALAAAYMVAQFAGAVIGVGIAHAMFGEALMQSATRLRDGSGLMLSEAVATFGLIGVILGCLRFRPDFTPPAIGLYITSAYWFTSSTSFANPAVTVARSLTDSFAGIALASVPGFIAAQSAGAAMAILVFGWLLKSSPPQISKKSKTTPERMAS</sequence>
<feature type="transmembrane region" description="Helical" evidence="7">
    <location>
        <begin position="83"/>
        <end position="104"/>
    </location>
</feature>